<organism evidence="2 3">
    <name type="scientific">Portunus trituberculatus</name>
    <name type="common">Swimming crab</name>
    <name type="synonym">Neptunus trituberculatus</name>
    <dbReference type="NCBI Taxonomy" id="210409"/>
    <lineage>
        <taxon>Eukaryota</taxon>
        <taxon>Metazoa</taxon>
        <taxon>Ecdysozoa</taxon>
        <taxon>Arthropoda</taxon>
        <taxon>Crustacea</taxon>
        <taxon>Multicrustacea</taxon>
        <taxon>Malacostraca</taxon>
        <taxon>Eumalacostraca</taxon>
        <taxon>Eucarida</taxon>
        <taxon>Decapoda</taxon>
        <taxon>Pleocyemata</taxon>
        <taxon>Brachyura</taxon>
        <taxon>Eubrachyura</taxon>
        <taxon>Portunoidea</taxon>
        <taxon>Portunidae</taxon>
        <taxon>Portuninae</taxon>
        <taxon>Portunus</taxon>
    </lineage>
</organism>
<accession>A0A5B7H1Y7</accession>
<keyword evidence="3" id="KW-1185">Reference proteome</keyword>
<dbReference type="SUPFAM" id="SSF55729">
    <property type="entry name" value="Acyl-CoA N-acyltransferases (Nat)"/>
    <property type="match status" value="1"/>
</dbReference>
<gene>
    <name evidence="2" type="ORF">E2C01_057736</name>
</gene>
<dbReference type="InterPro" id="IPR013653">
    <property type="entry name" value="GCN5-like_dom"/>
</dbReference>
<dbReference type="PANTHER" id="PTHR20958:SF6">
    <property type="entry name" value="GLYCINE N-ACYLTRANSFERASE-LIKE PROTEIN"/>
    <property type="match status" value="1"/>
</dbReference>
<dbReference type="OrthoDB" id="7305308at2759"/>
<dbReference type="Proteomes" id="UP000324222">
    <property type="component" value="Unassembled WGS sequence"/>
</dbReference>
<comment type="caution">
    <text evidence="2">The sequence shown here is derived from an EMBL/GenBank/DDBJ whole genome shotgun (WGS) entry which is preliminary data.</text>
</comment>
<proteinExistence type="predicted"/>
<dbReference type="InterPro" id="IPR016181">
    <property type="entry name" value="Acyl_CoA_acyltransferase"/>
</dbReference>
<protein>
    <recommendedName>
        <fullName evidence="1">N-acetyltransferase domain-containing protein</fullName>
    </recommendedName>
</protein>
<dbReference type="InterPro" id="IPR000182">
    <property type="entry name" value="GNAT_dom"/>
</dbReference>
<evidence type="ECO:0000259" key="1">
    <source>
        <dbReference type="PROSITE" id="PS51186"/>
    </source>
</evidence>
<dbReference type="Pfam" id="PF08445">
    <property type="entry name" value="FR47"/>
    <property type="match status" value="1"/>
</dbReference>
<dbReference type="InterPro" id="IPR053225">
    <property type="entry name" value="Acyl-CoA_N-acyltransferase"/>
</dbReference>
<dbReference type="AlphaFoldDB" id="A0A5B7H1Y7"/>
<evidence type="ECO:0000313" key="3">
    <source>
        <dbReference type="Proteomes" id="UP000324222"/>
    </source>
</evidence>
<sequence>MAAVSVADLRSVKETELHALRERLARHLPHSLPVYGSVSLVVRYGLHSLQPASILVHATPHSSSLTIIAPVTSGDPQCIQVFWSIKEHTVQEVAQYLSHIPHLDWGQPVCIRALPSILLPSLQSLGSIAGKQVQLQTTFQGHLYSLQVPATLGKELPPEYHVTSLRKEDALLAWTNWEFNKFDLMDNICNDITHFPSFGIRQCCSKDDGSLLQEEAQGRLVSWVHLCKIGSMGNTFTMPQHRHRGLASTATLALACKLLQEGLLPYVYIGNYNTASISLHEGLGFKQQCEVHTINLVLAEVTDQDYRG</sequence>
<dbReference type="Gene3D" id="3.40.630.30">
    <property type="match status" value="1"/>
</dbReference>
<dbReference type="PANTHER" id="PTHR20958">
    <property type="entry name" value="GLYCINE N-ACYLTRANSFERASE-LIKE PROTEIN"/>
    <property type="match status" value="1"/>
</dbReference>
<dbReference type="PROSITE" id="PS51186">
    <property type="entry name" value="GNAT"/>
    <property type="match status" value="1"/>
</dbReference>
<feature type="domain" description="N-acetyltransferase" evidence="1">
    <location>
        <begin position="160"/>
        <end position="304"/>
    </location>
</feature>
<dbReference type="EMBL" id="VSRR010021071">
    <property type="protein sequence ID" value="MPC63635.1"/>
    <property type="molecule type" value="Genomic_DNA"/>
</dbReference>
<evidence type="ECO:0000313" key="2">
    <source>
        <dbReference type="EMBL" id="MPC63635.1"/>
    </source>
</evidence>
<reference evidence="2 3" key="1">
    <citation type="submission" date="2019-05" db="EMBL/GenBank/DDBJ databases">
        <title>Another draft genome of Portunus trituberculatus and its Hox gene families provides insights of decapod evolution.</title>
        <authorList>
            <person name="Jeong J.-H."/>
            <person name="Song I."/>
            <person name="Kim S."/>
            <person name="Choi T."/>
            <person name="Kim D."/>
            <person name="Ryu S."/>
            <person name="Kim W."/>
        </authorList>
    </citation>
    <scope>NUCLEOTIDE SEQUENCE [LARGE SCALE GENOMIC DNA]</scope>
    <source>
        <tissue evidence="2">Muscle</tissue>
    </source>
</reference>
<name>A0A5B7H1Y7_PORTR</name>
<dbReference type="GO" id="GO:0016747">
    <property type="term" value="F:acyltransferase activity, transferring groups other than amino-acyl groups"/>
    <property type="evidence" value="ECO:0007669"/>
    <property type="project" value="InterPro"/>
</dbReference>